<evidence type="ECO:0000256" key="7">
    <source>
        <dbReference type="ARBA" id="ARBA00023187"/>
    </source>
</evidence>
<dbReference type="SMART" id="SM00290">
    <property type="entry name" value="ZnF_UBP"/>
    <property type="match status" value="1"/>
</dbReference>
<organism evidence="13 14">
    <name type="scientific">Coemansia asiatica</name>
    <dbReference type="NCBI Taxonomy" id="1052880"/>
    <lineage>
        <taxon>Eukaryota</taxon>
        <taxon>Fungi</taxon>
        <taxon>Fungi incertae sedis</taxon>
        <taxon>Zoopagomycota</taxon>
        <taxon>Kickxellomycotina</taxon>
        <taxon>Kickxellomycetes</taxon>
        <taxon>Kickxellales</taxon>
        <taxon>Kickxellaceae</taxon>
        <taxon>Coemansia</taxon>
    </lineage>
</organism>
<evidence type="ECO:0000313" key="14">
    <source>
        <dbReference type="Proteomes" id="UP001145021"/>
    </source>
</evidence>
<dbReference type="InterPro" id="IPR038765">
    <property type="entry name" value="Papain-like_cys_pep_sf"/>
</dbReference>
<dbReference type="SUPFAM" id="SSF57850">
    <property type="entry name" value="RING/U-box"/>
    <property type="match status" value="1"/>
</dbReference>
<dbReference type="PROSITE" id="PS50271">
    <property type="entry name" value="ZF_UBP"/>
    <property type="match status" value="1"/>
</dbReference>
<feature type="region of interest" description="Disordered" evidence="10">
    <location>
        <begin position="23"/>
        <end position="60"/>
    </location>
</feature>
<proteinExistence type="predicted"/>
<gene>
    <name evidence="13" type="primary">ubp10</name>
    <name evidence="13" type="ORF">LPJ64_005343</name>
</gene>
<dbReference type="GO" id="GO:0016579">
    <property type="term" value="P:protein deubiquitination"/>
    <property type="evidence" value="ECO:0007669"/>
    <property type="project" value="InterPro"/>
</dbReference>
<feature type="compositionally biased region" description="Basic and acidic residues" evidence="10">
    <location>
        <begin position="49"/>
        <end position="60"/>
    </location>
</feature>
<evidence type="ECO:0000256" key="4">
    <source>
        <dbReference type="ARBA" id="ARBA00022728"/>
    </source>
</evidence>
<dbReference type="EMBL" id="JANBOH010000331">
    <property type="protein sequence ID" value="KAJ1642837.1"/>
    <property type="molecule type" value="Genomic_DNA"/>
</dbReference>
<evidence type="ECO:0000256" key="8">
    <source>
        <dbReference type="ARBA" id="ARBA00023242"/>
    </source>
</evidence>
<comment type="caution">
    <text evidence="13">The sequence shown here is derived from an EMBL/GenBank/DDBJ whole genome shotgun (WGS) entry which is preliminary data.</text>
</comment>
<keyword evidence="2" id="KW-0507">mRNA processing</keyword>
<feature type="domain" description="USP" evidence="11">
    <location>
        <begin position="185"/>
        <end position="528"/>
    </location>
</feature>
<evidence type="ECO:0000256" key="6">
    <source>
        <dbReference type="ARBA" id="ARBA00022833"/>
    </source>
</evidence>
<protein>
    <submittedName>
        <fullName evidence="13">U4 U6.U5 tri-snRNP-associated protein</fullName>
    </submittedName>
</protein>
<dbReference type="GO" id="GO:0004843">
    <property type="term" value="F:cysteine-type deubiquitinase activity"/>
    <property type="evidence" value="ECO:0007669"/>
    <property type="project" value="InterPro"/>
</dbReference>
<dbReference type="SUPFAM" id="SSF54001">
    <property type="entry name" value="Cysteine proteinases"/>
    <property type="match status" value="1"/>
</dbReference>
<name>A0A9W7XEJ5_9FUNG</name>
<dbReference type="InterPro" id="IPR050185">
    <property type="entry name" value="Ub_carboxyl-term_hydrolase"/>
</dbReference>
<dbReference type="Gene3D" id="3.90.70.10">
    <property type="entry name" value="Cysteine proteinases"/>
    <property type="match status" value="1"/>
</dbReference>
<keyword evidence="6" id="KW-0862">Zinc</keyword>
<accession>A0A9W7XEJ5</accession>
<dbReference type="CDD" id="cd02669">
    <property type="entry name" value="Peptidase_C19M"/>
    <property type="match status" value="1"/>
</dbReference>
<dbReference type="GO" id="GO:0000245">
    <property type="term" value="P:spliceosomal complex assembly"/>
    <property type="evidence" value="ECO:0007669"/>
    <property type="project" value="InterPro"/>
</dbReference>
<keyword evidence="5 9" id="KW-0863">Zinc-finger</keyword>
<keyword evidence="8" id="KW-0539">Nucleus</keyword>
<dbReference type="AlphaFoldDB" id="A0A9W7XEJ5"/>
<dbReference type="InterPro" id="IPR001394">
    <property type="entry name" value="Peptidase_C19_UCH"/>
</dbReference>
<dbReference type="Proteomes" id="UP001145021">
    <property type="component" value="Unassembled WGS sequence"/>
</dbReference>
<evidence type="ECO:0000256" key="1">
    <source>
        <dbReference type="ARBA" id="ARBA00004123"/>
    </source>
</evidence>
<keyword evidence="3" id="KW-0479">Metal-binding</keyword>
<evidence type="ECO:0000256" key="10">
    <source>
        <dbReference type="SAM" id="MobiDB-lite"/>
    </source>
</evidence>
<evidence type="ECO:0000256" key="9">
    <source>
        <dbReference type="PROSITE-ProRule" id="PRU00502"/>
    </source>
</evidence>
<dbReference type="Pfam" id="PF00443">
    <property type="entry name" value="UCH"/>
    <property type="match status" value="1"/>
</dbReference>
<evidence type="ECO:0000256" key="3">
    <source>
        <dbReference type="ARBA" id="ARBA00022723"/>
    </source>
</evidence>
<reference evidence="13" key="1">
    <citation type="submission" date="2022-07" db="EMBL/GenBank/DDBJ databases">
        <title>Phylogenomic reconstructions and comparative analyses of Kickxellomycotina fungi.</title>
        <authorList>
            <person name="Reynolds N.K."/>
            <person name="Stajich J.E."/>
            <person name="Barry K."/>
            <person name="Grigoriev I.V."/>
            <person name="Crous P."/>
            <person name="Smith M.E."/>
        </authorList>
    </citation>
    <scope>NUCLEOTIDE SEQUENCE</scope>
    <source>
        <strain evidence="13">NBRC 105413</strain>
    </source>
</reference>
<keyword evidence="4" id="KW-0747">Spliceosome</keyword>
<evidence type="ECO:0000256" key="5">
    <source>
        <dbReference type="ARBA" id="ARBA00022771"/>
    </source>
</evidence>
<dbReference type="InterPro" id="IPR028889">
    <property type="entry name" value="USP"/>
</dbReference>
<sequence>MPLPKRQLSEDIDLRTAPSLPAKIRRTNISTQTDNLDPVADNDSDDAFASDKDNASDNEEPKIEGMYLDTVNRANLDFDFEQICSVSLSNNNVYSCLVCGKYYQGRGKQTHAYFHSINEDHHVFINLQTLRVYVLPDNYEVRDRSLNDIKAVIRPEFSLAQVSSLDSSCEQSRDLNGKRYLPGFVGLNKIKNNDYINVVIQALTHVPPIRDTLLQLPNIDKQTLLVQRLASLVRRMWHPKLFKSHISPHELVQEVLTRSKRRFGLELSGDAFELLTWLLNTLHIDLGGSKKRNSSVVYRTFQGEIQIMSQPIEDTKLRKCEQDPIEMDAHKSSVKFFKTPFLTLSLDLPQRPLFTDDDDDENGKRSTIPQVALVSLLQRYNGSTIVEWRGEAKKYQLASLPKYIICHVKRFSKTEFAIEKNPTVVNFPTRNVSFGELLPKTSIASIPEQDSNATYNLISNICHDGQPEQQQKTSSSTDEGSSAESHYLIYVHHKANDKWYKIRDLQVEHIMPQMIFLSDTFIQIWERSNAATKQN</sequence>
<evidence type="ECO:0000259" key="12">
    <source>
        <dbReference type="PROSITE" id="PS50271"/>
    </source>
</evidence>
<dbReference type="InterPro" id="IPR013083">
    <property type="entry name" value="Znf_RING/FYVE/PHD"/>
</dbReference>
<dbReference type="InterPro" id="IPR033809">
    <property type="entry name" value="USP39"/>
</dbReference>
<feature type="domain" description="UBP-type" evidence="12">
    <location>
        <begin position="63"/>
        <end position="160"/>
    </location>
</feature>
<evidence type="ECO:0000259" key="11">
    <source>
        <dbReference type="PROSITE" id="PS50235"/>
    </source>
</evidence>
<dbReference type="Pfam" id="PF02148">
    <property type="entry name" value="zf-UBP"/>
    <property type="match status" value="1"/>
</dbReference>
<evidence type="ECO:0000313" key="13">
    <source>
        <dbReference type="EMBL" id="KAJ1642837.1"/>
    </source>
</evidence>
<dbReference type="Gene3D" id="3.30.40.10">
    <property type="entry name" value="Zinc/RING finger domain, C3HC4 (zinc finger)"/>
    <property type="match status" value="1"/>
</dbReference>
<dbReference type="PROSITE" id="PS50235">
    <property type="entry name" value="USP_3"/>
    <property type="match status" value="1"/>
</dbReference>
<evidence type="ECO:0000256" key="2">
    <source>
        <dbReference type="ARBA" id="ARBA00022664"/>
    </source>
</evidence>
<dbReference type="GO" id="GO:0005681">
    <property type="term" value="C:spliceosomal complex"/>
    <property type="evidence" value="ECO:0007669"/>
    <property type="project" value="UniProtKB-KW"/>
</dbReference>
<dbReference type="PANTHER" id="PTHR21646">
    <property type="entry name" value="UBIQUITIN CARBOXYL-TERMINAL HYDROLASE"/>
    <property type="match status" value="1"/>
</dbReference>
<dbReference type="GO" id="GO:0008270">
    <property type="term" value="F:zinc ion binding"/>
    <property type="evidence" value="ECO:0007669"/>
    <property type="project" value="UniProtKB-KW"/>
</dbReference>
<keyword evidence="14" id="KW-1185">Reference proteome</keyword>
<dbReference type="PANTHER" id="PTHR21646:SF16">
    <property type="entry name" value="U4_U6.U5 TRI-SNRNP-ASSOCIATED PROTEIN 2"/>
    <property type="match status" value="1"/>
</dbReference>
<dbReference type="InterPro" id="IPR001607">
    <property type="entry name" value="Znf_UBP"/>
</dbReference>
<comment type="subcellular location">
    <subcellularLocation>
        <location evidence="1">Nucleus</location>
    </subcellularLocation>
</comment>
<keyword evidence="7" id="KW-0508">mRNA splicing</keyword>